<feature type="compositionally biased region" description="Low complexity" evidence="1">
    <location>
        <begin position="142"/>
        <end position="158"/>
    </location>
</feature>
<protein>
    <recommendedName>
        <fullName evidence="2">EH domain-containing protein</fullName>
    </recommendedName>
</protein>
<comment type="caution">
    <text evidence="3">The sequence shown here is derived from an EMBL/GenBank/DDBJ whole genome shotgun (WGS) entry which is preliminary data.</text>
</comment>
<accession>A0A6L2PFU9</accession>
<evidence type="ECO:0000313" key="4">
    <source>
        <dbReference type="Proteomes" id="UP000502823"/>
    </source>
</evidence>
<dbReference type="GO" id="GO:0005737">
    <property type="term" value="C:cytoplasm"/>
    <property type="evidence" value="ECO:0007669"/>
    <property type="project" value="TreeGrafter"/>
</dbReference>
<evidence type="ECO:0000313" key="3">
    <source>
        <dbReference type="EMBL" id="GFG30052.1"/>
    </source>
</evidence>
<dbReference type="PROSITE" id="PS50031">
    <property type="entry name" value="EH"/>
    <property type="match status" value="2"/>
</dbReference>
<feature type="region of interest" description="Disordered" evidence="1">
    <location>
        <begin position="181"/>
        <end position="202"/>
    </location>
</feature>
<feature type="domain" description="EH" evidence="2">
    <location>
        <begin position="211"/>
        <end position="253"/>
    </location>
</feature>
<dbReference type="Proteomes" id="UP000502823">
    <property type="component" value="Unassembled WGS sequence"/>
</dbReference>
<organism evidence="3 4">
    <name type="scientific">Coptotermes formosanus</name>
    <name type="common">Formosan subterranean termite</name>
    <dbReference type="NCBI Taxonomy" id="36987"/>
    <lineage>
        <taxon>Eukaryota</taxon>
        <taxon>Metazoa</taxon>
        <taxon>Ecdysozoa</taxon>
        <taxon>Arthropoda</taxon>
        <taxon>Hexapoda</taxon>
        <taxon>Insecta</taxon>
        <taxon>Pterygota</taxon>
        <taxon>Neoptera</taxon>
        <taxon>Polyneoptera</taxon>
        <taxon>Dictyoptera</taxon>
        <taxon>Blattodea</taxon>
        <taxon>Blattoidea</taxon>
        <taxon>Termitoidae</taxon>
        <taxon>Rhinotermitidae</taxon>
        <taxon>Coptotermes</taxon>
    </lineage>
</organism>
<dbReference type="InParanoid" id="A0A6L2PFU9"/>
<dbReference type="PANTHER" id="PTHR11216:SF174">
    <property type="entry name" value="GH06923P"/>
    <property type="match status" value="1"/>
</dbReference>
<proteinExistence type="predicted"/>
<dbReference type="PANTHER" id="PTHR11216">
    <property type="entry name" value="EH DOMAIN"/>
    <property type="match status" value="1"/>
</dbReference>
<feature type="non-terminal residue" evidence="3">
    <location>
        <position position="253"/>
    </location>
</feature>
<gene>
    <name evidence="3" type="ORF">Cfor_06127</name>
</gene>
<evidence type="ECO:0000259" key="2">
    <source>
        <dbReference type="PROSITE" id="PS50031"/>
    </source>
</evidence>
<reference evidence="4" key="1">
    <citation type="submission" date="2020-01" db="EMBL/GenBank/DDBJ databases">
        <title>Draft genome sequence of the Termite Coptotermes fromosanus.</title>
        <authorList>
            <person name="Itakura S."/>
            <person name="Yosikawa Y."/>
            <person name="Umezawa K."/>
        </authorList>
    </citation>
    <scope>NUCLEOTIDE SEQUENCE [LARGE SCALE GENOMIC DNA]</scope>
</reference>
<dbReference type="InterPro" id="IPR000261">
    <property type="entry name" value="EH_dom"/>
</dbReference>
<dbReference type="SUPFAM" id="SSF47473">
    <property type="entry name" value="EF-hand"/>
    <property type="match status" value="2"/>
</dbReference>
<dbReference type="OrthoDB" id="10045710at2759"/>
<sequence>MEEIQLSETEQRYFGDLFVCCDSDNTGKIPIYKASELFRSANLPLDVLKQITELCGGGRVSHLGRRQFYSALKLIAAFQAGLPLRPELFHSSLDVPLPRFTWTTSVGKKMLNEGGLEAHTESPHPNGRSLSPTCGSEPKGMSPEASSTASDSPTPTNSVQERNWAATAHWHGLVCEEQRQLLGTEEESSDRHSSEEDVEGDGEVWTITEEQRDYYRAQFRSLQPDPTGLIAGPAARLFFEKSRLPVQELRKIW</sequence>
<dbReference type="EMBL" id="BLKM01010425">
    <property type="protein sequence ID" value="GFG30052.1"/>
    <property type="molecule type" value="Genomic_DNA"/>
</dbReference>
<keyword evidence="4" id="KW-1185">Reference proteome</keyword>
<dbReference type="InterPro" id="IPR011992">
    <property type="entry name" value="EF-hand-dom_pair"/>
</dbReference>
<dbReference type="GO" id="GO:0016197">
    <property type="term" value="P:endosomal transport"/>
    <property type="evidence" value="ECO:0007669"/>
    <property type="project" value="TreeGrafter"/>
</dbReference>
<name>A0A6L2PFU9_COPFO</name>
<dbReference type="AlphaFoldDB" id="A0A6L2PFU9"/>
<feature type="region of interest" description="Disordered" evidence="1">
    <location>
        <begin position="116"/>
        <end position="159"/>
    </location>
</feature>
<dbReference type="Gene3D" id="1.10.238.10">
    <property type="entry name" value="EF-hand"/>
    <property type="match status" value="2"/>
</dbReference>
<evidence type="ECO:0000256" key="1">
    <source>
        <dbReference type="SAM" id="MobiDB-lite"/>
    </source>
</evidence>
<dbReference type="GO" id="GO:0005886">
    <property type="term" value="C:plasma membrane"/>
    <property type="evidence" value="ECO:0007669"/>
    <property type="project" value="TreeGrafter"/>
</dbReference>
<dbReference type="GO" id="GO:0006897">
    <property type="term" value="P:endocytosis"/>
    <property type="evidence" value="ECO:0007669"/>
    <property type="project" value="TreeGrafter"/>
</dbReference>
<feature type="domain" description="EH" evidence="2">
    <location>
        <begin position="10"/>
        <end position="96"/>
    </location>
</feature>